<dbReference type="AlphaFoldDB" id="A0A2A7AVJ8"/>
<dbReference type="InterPro" id="IPR021808">
    <property type="entry name" value="DUF3383"/>
</dbReference>
<dbReference type="Pfam" id="PF11863">
    <property type="entry name" value="DUF3383"/>
    <property type="match status" value="1"/>
</dbReference>
<reference evidence="2 3" key="1">
    <citation type="journal article" date="2017" name="Front. Microbiol.">
        <title>New Insights into the Diversity of the Genus Faecalibacterium.</title>
        <authorList>
            <person name="Benevides L."/>
            <person name="Burman S."/>
            <person name="Martin R."/>
            <person name="Robert V."/>
            <person name="Thomas M."/>
            <person name="Miquel S."/>
            <person name="Chain F."/>
            <person name="Sokol H."/>
            <person name="Bermudez-Humaran L.G."/>
            <person name="Morrison M."/>
            <person name="Langella P."/>
            <person name="Azevedo V.A."/>
            <person name="Chatel J.M."/>
            <person name="Soares S."/>
        </authorList>
    </citation>
    <scope>NUCLEOTIDE SEQUENCE [LARGE SCALE GENOMIC DNA]</scope>
    <source>
        <strain evidence="2 3">CNCM I 4644</strain>
    </source>
</reference>
<evidence type="ECO:0000313" key="1">
    <source>
        <dbReference type="EMBL" id="MSC61936.1"/>
    </source>
</evidence>
<accession>A0A2A7AVJ8</accession>
<reference evidence="2" key="2">
    <citation type="submission" date="2017-07" db="EMBL/GenBank/DDBJ databases">
        <authorList>
            <person name="Sun Z.S."/>
            <person name="Albrecht U."/>
            <person name="Echele G."/>
            <person name="Lee C.C."/>
        </authorList>
    </citation>
    <scope>NUCLEOTIDE SEQUENCE</scope>
    <source>
        <strain evidence="2">CNCM I 4644</strain>
    </source>
</reference>
<dbReference type="Proteomes" id="UP000220480">
    <property type="component" value="Unassembled WGS sequence"/>
</dbReference>
<evidence type="ECO:0000313" key="4">
    <source>
        <dbReference type="Proteomes" id="UP000461506"/>
    </source>
</evidence>
<proteinExistence type="predicted"/>
<name>A0A2A7AVJ8_9FIRM</name>
<evidence type="ECO:0000313" key="2">
    <source>
        <dbReference type="EMBL" id="PDX83051.1"/>
    </source>
</evidence>
<comment type="caution">
    <text evidence="2">The sequence shown here is derived from an EMBL/GenBank/DDBJ whole genome shotgun (WGS) entry which is preliminary data.</text>
</comment>
<evidence type="ECO:0000313" key="3">
    <source>
        <dbReference type="Proteomes" id="UP000220480"/>
    </source>
</evidence>
<gene>
    <name evidence="2" type="ORF">CGS59_13130</name>
    <name evidence="1" type="ORF">GKD95_00940</name>
</gene>
<protein>
    <submittedName>
        <fullName evidence="1">DUF3383 family protein</fullName>
    </submittedName>
</protein>
<sequence length="374" mass="40331">MSNSLDRICTVDISLASPISNDANFDNILILGPAPANPTGDVPAIGVYNSLEELTALGIAATGERTDPVGVAARVAFSQSPRPHEVYVAFMGDIVDKETEDPALQTVSAVLENALAVNGWYCICPVGLADEKVKEIIQWTETQNKLCGYIDKDPDKPIVDAGLYLRSFPFFPKETADQLENDIPAENLYGMAVAAAVKAMNYHAGQETWALMPLATVSPAKLTSTFIKKLEAANFNYVITVASKNITQGGKTGGGEWIDVIRFRDWLQNDMQVRVVNLLIVNPKIPYTDNGIGLVENQMLASLKDGQKYGGIAPTEYDADGNAIPGYTTSVPLAADLTSTQKASRILKDCKFSARIAGAIHVVEIKGCLTYENL</sequence>
<dbReference type="RefSeq" id="WP_097780280.1">
    <property type="nucleotide sequence ID" value="NZ_NMTZ01000027.1"/>
</dbReference>
<dbReference type="EMBL" id="WKQN01000001">
    <property type="protein sequence ID" value="MSC61936.1"/>
    <property type="molecule type" value="Genomic_DNA"/>
</dbReference>
<dbReference type="Proteomes" id="UP000461506">
    <property type="component" value="Unassembled WGS sequence"/>
</dbReference>
<organism evidence="2 3">
    <name type="scientific">Faecalibacterium prausnitzii</name>
    <dbReference type="NCBI Taxonomy" id="853"/>
    <lineage>
        <taxon>Bacteria</taxon>
        <taxon>Bacillati</taxon>
        <taxon>Bacillota</taxon>
        <taxon>Clostridia</taxon>
        <taxon>Eubacteriales</taxon>
        <taxon>Oscillospiraceae</taxon>
        <taxon>Faecalibacterium</taxon>
    </lineage>
</organism>
<reference evidence="1 4" key="3">
    <citation type="journal article" date="2019" name="Nat. Med.">
        <title>A library of human gut bacterial isolates paired with longitudinal multiomics data enables mechanistic microbiome research.</title>
        <authorList>
            <person name="Poyet M."/>
            <person name="Groussin M."/>
            <person name="Gibbons S.M."/>
            <person name="Avila-Pacheco J."/>
            <person name="Jiang X."/>
            <person name="Kearney S.M."/>
            <person name="Perrotta A.R."/>
            <person name="Berdy B."/>
            <person name="Zhao S."/>
            <person name="Lieberman T.D."/>
            <person name="Swanson P.K."/>
            <person name="Smith M."/>
            <person name="Roesemann S."/>
            <person name="Alexander J.E."/>
            <person name="Rich S.A."/>
            <person name="Livny J."/>
            <person name="Vlamakis H."/>
            <person name="Clish C."/>
            <person name="Bullock K."/>
            <person name="Deik A."/>
            <person name="Scott J."/>
            <person name="Pierce K.A."/>
            <person name="Xavier R.J."/>
            <person name="Alm E.J."/>
        </authorList>
    </citation>
    <scope>NUCLEOTIDE SEQUENCE [LARGE SCALE GENOMIC DNA]</scope>
    <source>
        <strain evidence="1 4">BIOML-A1</strain>
    </source>
</reference>
<dbReference type="EMBL" id="NMTZ01000027">
    <property type="protein sequence ID" value="PDX83051.1"/>
    <property type="molecule type" value="Genomic_DNA"/>
</dbReference>